<dbReference type="GeneID" id="55543072"/>
<comment type="caution">
    <text evidence="2">The sequence shown here is derived from an EMBL/GenBank/DDBJ whole genome shotgun (WGS) entry which is preliminary data.</text>
</comment>
<evidence type="ECO:0000313" key="2">
    <source>
        <dbReference type="EMBL" id="NMY13479.1"/>
    </source>
</evidence>
<name>A0A7Y1FD74_PSEVE</name>
<feature type="coiled-coil region" evidence="1">
    <location>
        <begin position="68"/>
        <end position="95"/>
    </location>
</feature>
<dbReference type="AlphaFoldDB" id="A0A7Y1FD74"/>
<dbReference type="RefSeq" id="WP_125923840.1">
    <property type="nucleotide sequence ID" value="NZ_JAAQWD010000029.1"/>
</dbReference>
<keyword evidence="1" id="KW-0175">Coiled coil</keyword>
<sequence length="148" mass="16787">MQLRGERLKGYLNSKILELISVRQKEIGGYVYSQKEFSKYAGVSRETIRKYQSEIDACLRSCLVSKINHDGDAKYRNLQEKNHKLQREVVMVRTMYEAIRVQYIDLIEAMLSHSIDISILMVKPVGPGELDRTGGNCVLCGGSLDSTV</sequence>
<dbReference type="EMBL" id="JAAQWG010000100">
    <property type="protein sequence ID" value="NMY13479.1"/>
    <property type="molecule type" value="Genomic_DNA"/>
</dbReference>
<accession>A0A7Y1FD74</accession>
<dbReference type="Proteomes" id="UP000537729">
    <property type="component" value="Unassembled WGS sequence"/>
</dbReference>
<evidence type="ECO:0000313" key="3">
    <source>
        <dbReference type="Proteomes" id="UP000537729"/>
    </source>
</evidence>
<gene>
    <name evidence="2" type="ORF">HBO38_34675</name>
</gene>
<evidence type="ECO:0000256" key="1">
    <source>
        <dbReference type="SAM" id="Coils"/>
    </source>
</evidence>
<proteinExistence type="predicted"/>
<reference evidence="2 3" key="1">
    <citation type="journal article" date="2020" name="Front. Microbiol.">
        <title>Genetic Organization of the aprX-lipA2 Operon Affects the Proteolytic Potential of Pseudomonas Species in Milk.</title>
        <authorList>
            <person name="Maier C."/>
            <person name="Huptas C."/>
            <person name="von Neubeck M."/>
            <person name="Scherer S."/>
            <person name="Wenning M."/>
            <person name="Lucking G."/>
        </authorList>
    </citation>
    <scope>NUCLEOTIDE SEQUENCE [LARGE SCALE GENOMIC DNA]</scope>
    <source>
        <strain evidence="2 3">DSM 16272</strain>
    </source>
</reference>
<protein>
    <submittedName>
        <fullName evidence="2">Uncharacterized protein</fullName>
    </submittedName>
</protein>
<organism evidence="2 3">
    <name type="scientific">Pseudomonas veronii</name>
    <dbReference type="NCBI Taxonomy" id="76761"/>
    <lineage>
        <taxon>Bacteria</taxon>
        <taxon>Pseudomonadati</taxon>
        <taxon>Pseudomonadota</taxon>
        <taxon>Gammaproteobacteria</taxon>
        <taxon>Pseudomonadales</taxon>
        <taxon>Pseudomonadaceae</taxon>
        <taxon>Pseudomonas</taxon>
    </lineage>
</organism>